<organism evidence="2 3">
    <name type="scientific">Sucra jujuba nucleopolyhedrovirus</name>
    <dbReference type="NCBI Taxonomy" id="1563660"/>
    <lineage>
        <taxon>Viruses</taxon>
        <taxon>Viruses incertae sedis</taxon>
        <taxon>Naldaviricetes</taxon>
        <taxon>Lefavirales</taxon>
        <taxon>Baculoviridae</taxon>
        <taxon>Alphabaculovirus</taxon>
        <taxon>Alphabaculovirus sujujubae</taxon>
    </lineage>
</organism>
<dbReference type="OrthoDB" id="9961at10239"/>
<dbReference type="Proteomes" id="UP000201917">
    <property type="component" value="Segment"/>
</dbReference>
<keyword evidence="3" id="KW-1185">Reference proteome</keyword>
<dbReference type="EMBL" id="KJ676450">
    <property type="protein sequence ID" value="AIU41262.1"/>
    <property type="molecule type" value="Genomic_DNA"/>
</dbReference>
<feature type="compositionally biased region" description="Acidic residues" evidence="1">
    <location>
        <begin position="239"/>
        <end position="258"/>
    </location>
</feature>
<name>A0A097P8V4_9ABAC</name>
<dbReference type="GeneID" id="26382478"/>
<dbReference type="Pfam" id="PF03430">
    <property type="entry name" value="TATR"/>
    <property type="match status" value="1"/>
</dbReference>
<evidence type="ECO:0000313" key="3">
    <source>
        <dbReference type="Proteomes" id="UP000201917"/>
    </source>
</evidence>
<dbReference type="RefSeq" id="YP_009186714.1">
    <property type="nucleotide sequence ID" value="NC_028636.1"/>
</dbReference>
<dbReference type="KEGG" id="vg:26382478"/>
<feature type="region of interest" description="Disordered" evidence="1">
    <location>
        <begin position="234"/>
        <end position="260"/>
    </location>
</feature>
<feature type="compositionally biased region" description="Basic residues" evidence="1">
    <location>
        <begin position="173"/>
        <end position="192"/>
    </location>
</feature>
<proteinExistence type="predicted"/>
<reference evidence="2 3" key="1">
    <citation type="journal article" date="2014" name="PLoS ONE">
        <title>Genomic Sequencing and Analysis of Sucra jujuba Nucleopolyhedrovirus.</title>
        <authorList>
            <person name="Liu X."/>
            <person name="Yin F."/>
            <person name="Zhu Z."/>
            <person name="Hou D."/>
            <person name="Wang J."/>
            <person name="Zhang L."/>
            <person name="Wang M."/>
            <person name="Wang H."/>
            <person name="Hu Z."/>
            <person name="Deng F."/>
        </authorList>
    </citation>
    <scope>NUCLEOTIDE SEQUENCE [LARGE SCALE GENOMIC DNA]</scope>
    <source>
        <strain evidence="2">473</strain>
    </source>
</reference>
<evidence type="ECO:0000313" key="2">
    <source>
        <dbReference type="EMBL" id="AIU41262.1"/>
    </source>
</evidence>
<feature type="compositionally biased region" description="Basic and acidic residues" evidence="1">
    <location>
        <begin position="154"/>
        <end position="172"/>
    </location>
</feature>
<sequence>MEEPRFTAYAYTEPANPYVNKNSLTPDRNSLLYDNAMYFNNNGEDNLNYCQVVGTSQSDFEHVTDNFVGNSYDLNITPQQMAEMVDIVSHETDSLISKEEINIMNMKKNEIGDLLKFKSPSSAATTVDQTERTTHHAMPLYGKGKQISMLKKVTKNENKDQKKTLKKKEQPPSRKRANPKKNSSKVPSKKQKTMADNNVIKPSKVTEEEKVLYTSSDDSDNEKKVTNDIIANDIIANDSDNDNEADSEDKESVADNEEPSAAAVYFQNKNCGRYKKNKIDQCVDLEKRKKLKTEPAVDPKTFQLFNKYATKVIDTKDADEIEKNDYRFSSYMAHQGYYMYIVSKHKDPAKKFKISYINCVASVTTEYAVHYSKIDHMVMVLTLDRVRFLISYELLRSLNIEIPNSEDLLGQKEKNPKKCYFNEVKDFVFKTLLINTFQLDLIYVQIKTILMFSALGEEKTKRVLEMTENLRKDELFSRLPVNLYRPEASKDDVPYEMTPYVHDVLKHSAGLKFKKMTRPENSDEAKEVVMNELKYWLKGKDSKDMKEIKNEGNYFTYKYGSIIRLLYQDSLPAVKNLTKVRKSCASAHVIENYLEASAEAGDNDNCLLLSTKDDERITIIKKGYEYVWITSVIKDIIPSDIINTFKKHTHYIFNLNKTNRKAINNKHNGLIKLMCRFTSDYLTFDEVRDIAVQNFECNFKKIEF</sequence>
<feature type="region of interest" description="Disordered" evidence="1">
    <location>
        <begin position="123"/>
        <end position="203"/>
    </location>
</feature>
<dbReference type="InterPro" id="IPR005092">
    <property type="entry name" value="TATR"/>
</dbReference>
<evidence type="ECO:0000256" key="1">
    <source>
        <dbReference type="SAM" id="MobiDB-lite"/>
    </source>
</evidence>
<protein>
    <submittedName>
        <fullName evidence="2">Ie-1</fullName>
    </submittedName>
</protein>
<accession>A0A097P8V4</accession>